<organism evidence="2 3">
    <name type="scientific">Photorhabdus khanii</name>
    <dbReference type="NCBI Taxonomy" id="1004150"/>
    <lineage>
        <taxon>Bacteria</taxon>
        <taxon>Pseudomonadati</taxon>
        <taxon>Pseudomonadota</taxon>
        <taxon>Gammaproteobacteria</taxon>
        <taxon>Enterobacterales</taxon>
        <taxon>Morganellaceae</taxon>
        <taxon>Photorhabdus</taxon>
    </lineage>
</organism>
<proteinExistence type="predicted"/>
<reference evidence="2 3" key="1">
    <citation type="journal article" date="2019" name="Nature">
        <title>A new antibiotic selectively kills Gram-negative pathogens.</title>
        <authorList>
            <person name="Imai Y."/>
            <person name="Meyer K.J."/>
            <person name="Iinishi A."/>
            <person name="Favre-Godal Q."/>
            <person name="Green R."/>
            <person name="Manuse S."/>
            <person name="Caboni M."/>
            <person name="Mori M."/>
            <person name="Niles S."/>
            <person name="Ghiglieri M."/>
            <person name="Honrao C."/>
            <person name="Ma X."/>
            <person name="Guo J.J."/>
            <person name="Makriyannis A."/>
            <person name="Linares-Otoya L."/>
            <person name="Boehringer N."/>
            <person name="Wuisan Z.G."/>
            <person name="Kaur H."/>
            <person name="Wu R."/>
            <person name="Mateus A."/>
            <person name="Typas A."/>
            <person name="Savitski M.M."/>
            <person name="Espinoza J.L."/>
            <person name="O'Rourke A."/>
            <person name="Nelson K.E."/>
            <person name="Hiller S."/>
            <person name="Noinaj N."/>
            <person name="Schaeberle T.F."/>
            <person name="D'Onofrio A."/>
            <person name="Lewis K."/>
        </authorList>
    </citation>
    <scope>NUCLEOTIDE SEQUENCE [LARGE SCALE GENOMIC DNA]</scope>
    <source>
        <strain evidence="2 3">HGB 1456</strain>
    </source>
</reference>
<protein>
    <submittedName>
        <fullName evidence="2">Type IV pilus biogenesis protein PilP</fullName>
    </submittedName>
</protein>
<dbReference type="RefSeq" id="WP_152963015.1">
    <property type="nucleotide sequence ID" value="NZ_CAWOZU010000019.1"/>
</dbReference>
<accession>A0A7C9KE31</accession>
<dbReference type="InterPro" id="IPR022753">
    <property type="entry name" value="T4SS_pilus_biogen_PilP"/>
</dbReference>
<evidence type="ECO:0000313" key="2">
    <source>
        <dbReference type="EMBL" id="MQL48720.1"/>
    </source>
</evidence>
<evidence type="ECO:0000256" key="1">
    <source>
        <dbReference type="SAM" id="Coils"/>
    </source>
</evidence>
<dbReference type="NCBIfam" id="TIGR03021">
    <property type="entry name" value="pilP_fam"/>
    <property type="match status" value="1"/>
</dbReference>
<keyword evidence="1" id="KW-0175">Coiled coil</keyword>
<dbReference type="AlphaFoldDB" id="A0A7C9KE31"/>
<gene>
    <name evidence="2" type="primary">pilP</name>
    <name evidence="2" type="ORF">GEA64_12410</name>
</gene>
<name>A0A7C9KE31_9GAMM</name>
<evidence type="ECO:0000313" key="3">
    <source>
        <dbReference type="Proteomes" id="UP000481739"/>
    </source>
</evidence>
<feature type="coiled-coil region" evidence="1">
    <location>
        <begin position="48"/>
        <end position="77"/>
    </location>
</feature>
<dbReference type="Proteomes" id="UP000481739">
    <property type="component" value="Unassembled WGS sequence"/>
</dbReference>
<dbReference type="EMBL" id="WHZZ01000004">
    <property type="protein sequence ID" value="MQL48720.1"/>
    <property type="molecule type" value="Genomic_DNA"/>
</dbReference>
<comment type="caution">
    <text evidence="2">The sequence shown here is derived from an EMBL/GenBank/DDBJ whole genome shotgun (WGS) entry which is preliminary data.</text>
</comment>
<sequence>MPGNNIALCISLLSGLIFISPPVRSTEDSALSAMGITAASAGVTVGQLEHLQAKNLLLEAELQRAKLQRQLAESQHLGLTGSNDIDLPVTVPPVITAGHPVTRPVLTRPVVQEIYGRGNALRASVSLPGHGVMELAVGDAVPGTQFNVKVITLSAVTLSDDSVLTF</sequence>